<reference evidence="2 3" key="1">
    <citation type="journal article" date="2020" name="Mol. Biol. Evol.">
        <title>Distinct Expression and Methylation Patterns for Genes with Different Fates following a Single Whole-Genome Duplication in Flowering Plants.</title>
        <authorList>
            <person name="Shi T."/>
            <person name="Rahmani R.S."/>
            <person name="Gugger P.F."/>
            <person name="Wang M."/>
            <person name="Li H."/>
            <person name="Zhang Y."/>
            <person name="Li Z."/>
            <person name="Wang Q."/>
            <person name="Van de Peer Y."/>
            <person name="Marchal K."/>
            <person name="Chen J."/>
        </authorList>
    </citation>
    <scope>NUCLEOTIDE SEQUENCE [LARGE SCALE GENOMIC DNA]</scope>
    <source>
        <tissue evidence="2">Leaf</tissue>
    </source>
</reference>
<evidence type="ECO:0000256" key="1">
    <source>
        <dbReference type="SAM" id="Phobius"/>
    </source>
</evidence>
<feature type="transmembrane region" description="Helical" evidence="1">
    <location>
        <begin position="33"/>
        <end position="51"/>
    </location>
</feature>
<comment type="caution">
    <text evidence="2">The sequence shown here is derived from an EMBL/GenBank/DDBJ whole genome shotgun (WGS) entry which is preliminary data.</text>
</comment>
<evidence type="ECO:0000313" key="3">
    <source>
        <dbReference type="Proteomes" id="UP000607653"/>
    </source>
</evidence>
<proteinExistence type="predicted"/>
<protein>
    <submittedName>
        <fullName evidence="2">Uncharacterized protein</fullName>
    </submittedName>
</protein>
<keyword evidence="1" id="KW-0472">Membrane</keyword>
<keyword evidence="3" id="KW-1185">Reference proteome</keyword>
<keyword evidence="1" id="KW-1133">Transmembrane helix</keyword>
<organism evidence="2 3">
    <name type="scientific">Nelumbo nucifera</name>
    <name type="common">Sacred lotus</name>
    <dbReference type="NCBI Taxonomy" id="4432"/>
    <lineage>
        <taxon>Eukaryota</taxon>
        <taxon>Viridiplantae</taxon>
        <taxon>Streptophyta</taxon>
        <taxon>Embryophyta</taxon>
        <taxon>Tracheophyta</taxon>
        <taxon>Spermatophyta</taxon>
        <taxon>Magnoliopsida</taxon>
        <taxon>Proteales</taxon>
        <taxon>Nelumbonaceae</taxon>
        <taxon>Nelumbo</taxon>
    </lineage>
</organism>
<dbReference type="EMBL" id="DUZY01000008">
    <property type="protein sequence ID" value="DAD48984.1"/>
    <property type="molecule type" value="Genomic_DNA"/>
</dbReference>
<name>A0A822ZSU3_NELNU</name>
<evidence type="ECO:0000313" key="2">
    <source>
        <dbReference type="EMBL" id="DAD48984.1"/>
    </source>
</evidence>
<keyword evidence="1" id="KW-0812">Transmembrane</keyword>
<dbReference type="AlphaFoldDB" id="A0A822ZSU3"/>
<sequence length="52" mass="6367">MQPRKPTMKSCRTRTEKEFYWWDRSNRIPMENFANFPFMIPASAALYLTFFL</sequence>
<accession>A0A822ZSU3</accession>
<dbReference type="Proteomes" id="UP000607653">
    <property type="component" value="Unassembled WGS sequence"/>
</dbReference>
<gene>
    <name evidence="2" type="ORF">HUJ06_018921</name>
</gene>